<name>A0A644YGM2_9ZZZZ</name>
<protein>
    <recommendedName>
        <fullName evidence="3">DUF5673 domain-containing protein</fullName>
    </recommendedName>
</protein>
<feature type="transmembrane region" description="Helical" evidence="1">
    <location>
        <begin position="47"/>
        <end position="65"/>
    </location>
</feature>
<accession>A0A644YGM2</accession>
<dbReference type="EMBL" id="VSSQ01004920">
    <property type="protein sequence ID" value="MPM27148.1"/>
    <property type="molecule type" value="Genomic_DNA"/>
</dbReference>
<keyword evidence="1" id="KW-0812">Transmembrane</keyword>
<reference evidence="2" key="1">
    <citation type="submission" date="2019-08" db="EMBL/GenBank/DDBJ databases">
        <authorList>
            <person name="Kucharzyk K."/>
            <person name="Murdoch R.W."/>
            <person name="Higgins S."/>
            <person name="Loffler F."/>
        </authorList>
    </citation>
    <scope>NUCLEOTIDE SEQUENCE</scope>
</reference>
<keyword evidence="1" id="KW-1133">Transmembrane helix</keyword>
<keyword evidence="1" id="KW-0472">Membrane</keyword>
<evidence type="ECO:0008006" key="3">
    <source>
        <dbReference type="Google" id="ProtNLM"/>
    </source>
</evidence>
<feature type="transmembrane region" description="Helical" evidence="1">
    <location>
        <begin position="6"/>
        <end position="27"/>
    </location>
</feature>
<proteinExistence type="predicted"/>
<gene>
    <name evidence="2" type="ORF">SDC9_73655</name>
</gene>
<dbReference type="AlphaFoldDB" id="A0A644YGM2"/>
<evidence type="ECO:0000256" key="1">
    <source>
        <dbReference type="SAM" id="Phobius"/>
    </source>
</evidence>
<comment type="caution">
    <text evidence="2">The sequence shown here is derived from an EMBL/GenBank/DDBJ whole genome shotgun (WGS) entry which is preliminary data.</text>
</comment>
<sequence>MPYTLAVLSVLLCLLACVVSMCGKYFVRRKRTGEILFKLRGSPIMLYEFKVGACIMILVLLYSFWNWRQIPAVLIPYFFHSPSFEFLCLLFFVQFVLLCLPIKVCEHGIVDHTGFIPWDVIEGYARNNDTRVTLRFKRRRWPWKRAEGEILSITHPPELKDRLDAVLNERVGRQQEA</sequence>
<organism evidence="2">
    <name type="scientific">bioreactor metagenome</name>
    <dbReference type="NCBI Taxonomy" id="1076179"/>
    <lineage>
        <taxon>unclassified sequences</taxon>
        <taxon>metagenomes</taxon>
        <taxon>ecological metagenomes</taxon>
    </lineage>
</organism>
<feature type="transmembrane region" description="Helical" evidence="1">
    <location>
        <begin position="77"/>
        <end position="100"/>
    </location>
</feature>
<evidence type="ECO:0000313" key="2">
    <source>
        <dbReference type="EMBL" id="MPM27148.1"/>
    </source>
</evidence>